<evidence type="ECO:0000256" key="7">
    <source>
        <dbReference type="SAM" id="SignalP"/>
    </source>
</evidence>
<dbReference type="SUPFAM" id="SSF52743">
    <property type="entry name" value="Subtilisin-like"/>
    <property type="match status" value="1"/>
</dbReference>
<dbReference type="AlphaFoldDB" id="A0A3L9Y604"/>
<dbReference type="Pfam" id="PF00082">
    <property type="entry name" value="Peptidase_S8"/>
    <property type="match status" value="1"/>
</dbReference>
<keyword evidence="7" id="KW-0732">Signal</keyword>
<comment type="similarity">
    <text evidence="1 5">Belongs to the peptidase S8 family.</text>
</comment>
<comment type="caution">
    <text evidence="9">The sequence shown here is derived from an EMBL/GenBank/DDBJ whole genome shotgun (WGS) entry which is preliminary data.</text>
</comment>
<dbReference type="InterPro" id="IPR015500">
    <property type="entry name" value="Peptidase_S8_subtilisin-rel"/>
</dbReference>
<feature type="chain" id="PRO_5018124147" description="Peptidase S8/S53 domain-containing protein" evidence="7">
    <location>
        <begin position="31"/>
        <end position="376"/>
    </location>
</feature>
<accession>A0A3L9Y604</accession>
<dbReference type="Proteomes" id="UP000281343">
    <property type="component" value="Unassembled WGS sequence"/>
</dbReference>
<dbReference type="PANTHER" id="PTHR43806">
    <property type="entry name" value="PEPTIDASE S8"/>
    <property type="match status" value="1"/>
</dbReference>
<feature type="domain" description="Peptidase S8/S53" evidence="8">
    <location>
        <begin position="159"/>
        <end position="365"/>
    </location>
</feature>
<evidence type="ECO:0000256" key="1">
    <source>
        <dbReference type="ARBA" id="ARBA00011073"/>
    </source>
</evidence>
<dbReference type="EMBL" id="RCNT01000004">
    <property type="protein sequence ID" value="RMA42487.1"/>
    <property type="molecule type" value="Genomic_DNA"/>
</dbReference>
<evidence type="ECO:0000313" key="10">
    <source>
        <dbReference type="Proteomes" id="UP000281343"/>
    </source>
</evidence>
<feature type="active site" description="Charge relay system" evidence="5">
    <location>
        <position position="352"/>
    </location>
</feature>
<evidence type="ECO:0000256" key="3">
    <source>
        <dbReference type="ARBA" id="ARBA00022801"/>
    </source>
</evidence>
<gene>
    <name evidence="9" type="ORF">D9R08_10385</name>
</gene>
<keyword evidence="3 5" id="KW-0378">Hydrolase</keyword>
<name>A0A3L9Y604_9RHOB</name>
<feature type="active site" description="Charge relay system" evidence="5">
    <location>
        <position position="198"/>
    </location>
</feature>
<evidence type="ECO:0000256" key="5">
    <source>
        <dbReference type="PROSITE-ProRule" id="PRU01240"/>
    </source>
</evidence>
<dbReference type="InterPro" id="IPR050131">
    <property type="entry name" value="Peptidase_S8_subtilisin-like"/>
</dbReference>
<evidence type="ECO:0000313" key="9">
    <source>
        <dbReference type="EMBL" id="RMA42487.1"/>
    </source>
</evidence>
<evidence type="ECO:0000256" key="6">
    <source>
        <dbReference type="SAM" id="MobiDB-lite"/>
    </source>
</evidence>
<dbReference type="InterPro" id="IPR036852">
    <property type="entry name" value="Peptidase_S8/S53_dom_sf"/>
</dbReference>
<keyword evidence="2 5" id="KW-0645">Protease</keyword>
<dbReference type="GO" id="GO:0006508">
    <property type="term" value="P:proteolysis"/>
    <property type="evidence" value="ECO:0007669"/>
    <property type="project" value="UniProtKB-KW"/>
</dbReference>
<evidence type="ECO:0000256" key="4">
    <source>
        <dbReference type="ARBA" id="ARBA00022825"/>
    </source>
</evidence>
<proteinExistence type="inferred from homology"/>
<sequence>MSDRHVMSVLLRSFLAAMTMIVLSAGLAMAQPRGGGGPDDRGGGTSAPRDADVVQSSGRPEYILVVPPAQAQPAIDALVAAGAQSLRQRPFAALGRLTVVFLLPRQLDLQDARSAVAPVAPDGVFDLHHIYRFAQAAPRIYAPTLIDDAGASRCSAPESVTVGLIDGPVDASHPALAASSVVSESVLGQGDRGASRAHGTAIAALIVGRDGAGNLSGFAQGARLHTITAFRREGGGNATDVEHIGSALDRLTGRGVWLINMSFAGPENRAFADLLSAAAWRGAVMVAAAGNDRTSRPVHPAAHPDVIAVTAVDALLRRKGAANNGAHIEVAAPGVDLFVAGGRGGAYESGTSHSAAIVSALVARMGRVAAERAVAA</sequence>
<organism evidence="9 10">
    <name type="scientific">Rhodophyticola porphyridii</name>
    <dbReference type="NCBI Taxonomy" id="1852017"/>
    <lineage>
        <taxon>Bacteria</taxon>
        <taxon>Pseudomonadati</taxon>
        <taxon>Pseudomonadota</taxon>
        <taxon>Alphaproteobacteria</taxon>
        <taxon>Rhodobacterales</taxon>
        <taxon>Roseobacteraceae</taxon>
        <taxon>Rhodophyticola</taxon>
    </lineage>
</organism>
<dbReference type="PROSITE" id="PS51892">
    <property type="entry name" value="SUBTILASE"/>
    <property type="match status" value="1"/>
</dbReference>
<protein>
    <recommendedName>
        <fullName evidence="8">Peptidase S8/S53 domain-containing protein</fullName>
    </recommendedName>
</protein>
<feature type="active site" description="Charge relay system" evidence="5">
    <location>
        <position position="166"/>
    </location>
</feature>
<dbReference type="PANTHER" id="PTHR43806:SF11">
    <property type="entry name" value="CEREVISIN-RELATED"/>
    <property type="match status" value="1"/>
</dbReference>
<feature type="region of interest" description="Disordered" evidence="6">
    <location>
        <begin position="32"/>
        <end position="53"/>
    </location>
</feature>
<reference evidence="9 10" key="1">
    <citation type="submission" date="2018-10" db="EMBL/GenBank/DDBJ databases">
        <authorList>
            <person name="Jung H.S."/>
            <person name="Jeon C.O."/>
        </authorList>
    </citation>
    <scope>NUCLEOTIDE SEQUENCE [LARGE SCALE GENOMIC DNA]</scope>
    <source>
        <strain evidence="9 10">MA-7-27</strain>
    </source>
</reference>
<keyword evidence="4 5" id="KW-0720">Serine protease</keyword>
<evidence type="ECO:0000256" key="2">
    <source>
        <dbReference type="ARBA" id="ARBA00022670"/>
    </source>
</evidence>
<feature type="signal peptide" evidence="7">
    <location>
        <begin position="1"/>
        <end position="30"/>
    </location>
</feature>
<dbReference type="InterPro" id="IPR000209">
    <property type="entry name" value="Peptidase_S8/S53_dom"/>
</dbReference>
<keyword evidence="10" id="KW-1185">Reference proteome</keyword>
<dbReference type="PRINTS" id="PR00723">
    <property type="entry name" value="SUBTILISIN"/>
</dbReference>
<dbReference type="GO" id="GO:0004252">
    <property type="term" value="F:serine-type endopeptidase activity"/>
    <property type="evidence" value="ECO:0007669"/>
    <property type="project" value="UniProtKB-UniRule"/>
</dbReference>
<evidence type="ECO:0000259" key="8">
    <source>
        <dbReference type="Pfam" id="PF00082"/>
    </source>
</evidence>
<dbReference type="Gene3D" id="3.40.50.200">
    <property type="entry name" value="Peptidase S8/S53 domain"/>
    <property type="match status" value="1"/>
</dbReference>